<proteinExistence type="predicted"/>
<dbReference type="EMBL" id="VBTY01000127">
    <property type="protein sequence ID" value="MDG3495818.1"/>
    <property type="molecule type" value="Genomic_DNA"/>
</dbReference>
<protein>
    <submittedName>
        <fullName evidence="1">Uncharacterized protein</fullName>
    </submittedName>
</protein>
<dbReference type="RefSeq" id="WP_009627964.1">
    <property type="nucleotide sequence ID" value="NZ_VBTY01000127.1"/>
</dbReference>
<dbReference type="Gene3D" id="6.10.250.330">
    <property type="match status" value="1"/>
</dbReference>
<sequence>MQISYRLNANELDNNFLESLKAAFQNKEIEIVVYESDETAFLLQNPANRKRLLTAVENIQNRNNLVELNWDTLS</sequence>
<evidence type="ECO:0000313" key="1">
    <source>
        <dbReference type="EMBL" id="MDG3495818.1"/>
    </source>
</evidence>
<gene>
    <name evidence="1" type="ORF">FEV09_14805</name>
</gene>
<evidence type="ECO:0000313" key="2">
    <source>
        <dbReference type="Proteomes" id="UP001152872"/>
    </source>
</evidence>
<accession>A0A9X4M8Q2</accession>
<name>A0A9X4M8Q2_9CYAN</name>
<organism evidence="1 2">
    <name type="scientific">Pseudanabaena catenata USMAC16</name>
    <dbReference type="NCBI Taxonomy" id="1855837"/>
    <lineage>
        <taxon>Bacteria</taxon>
        <taxon>Bacillati</taxon>
        <taxon>Cyanobacteriota</taxon>
        <taxon>Cyanophyceae</taxon>
        <taxon>Pseudanabaenales</taxon>
        <taxon>Pseudanabaenaceae</taxon>
        <taxon>Pseudanabaena</taxon>
    </lineage>
</organism>
<comment type="caution">
    <text evidence="1">The sequence shown here is derived from an EMBL/GenBank/DDBJ whole genome shotgun (WGS) entry which is preliminary data.</text>
</comment>
<dbReference type="AlphaFoldDB" id="A0A9X4M8Q2"/>
<reference evidence="1" key="1">
    <citation type="submission" date="2019-05" db="EMBL/GenBank/DDBJ databases">
        <title>Whole genome sequencing of Pseudanabaena catenata USMAC16.</title>
        <authorList>
            <person name="Khan Z."/>
            <person name="Omar W.M."/>
            <person name="Convey P."/>
            <person name="Merican F."/>
            <person name="Najimudin N."/>
        </authorList>
    </citation>
    <scope>NUCLEOTIDE SEQUENCE</scope>
    <source>
        <strain evidence="1">USMAC16</strain>
    </source>
</reference>
<dbReference type="Proteomes" id="UP001152872">
    <property type="component" value="Unassembled WGS sequence"/>
</dbReference>
<keyword evidence="2" id="KW-1185">Reference proteome</keyword>